<evidence type="ECO:0000313" key="15">
    <source>
        <dbReference type="EMBL" id="KAK2990006.1"/>
    </source>
</evidence>
<dbReference type="Proteomes" id="UP001187471">
    <property type="component" value="Unassembled WGS sequence"/>
</dbReference>
<evidence type="ECO:0000256" key="4">
    <source>
        <dbReference type="ARBA" id="ARBA00022664"/>
    </source>
</evidence>
<dbReference type="Gene3D" id="1.10.8.430">
    <property type="entry name" value="Helical domain of apoptotic protease-activating factors"/>
    <property type="match status" value="1"/>
</dbReference>
<feature type="domain" description="RRM" evidence="14">
    <location>
        <begin position="99"/>
        <end position="179"/>
    </location>
</feature>
<dbReference type="Gene3D" id="1.10.10.10">
    <property type="entry name" value="Winged helix-like DNA-binding domain superfamily/Winged helix DNA-binding domain"/>
    <property type="match status" value="1"/>
</dbReference>
<organism evidence="15 16">
    <name type="scientific">Escallonia rubra</name>
    <dbReference type="NCBI Taxonomy" id="112253"/>
    <lineage>
        <taxon>Eukaryota</taxon>
        <taxon>Viridiplantae</taxon>
        <taxon>Streptophyta</taxon>
        <taxon>Embryophyta</taxon>
        <taxon>Tracheophyta</taxon>
        <taxon>Spermatophyta</taxon>
        <taxon>Magnoliopsida</taxon>
        <taxon>eudicotyledons</taxon>
        <taxon>Gunneridae</taxon>
        <taxon>Pentapetalae</taxon>
        <taxon>asterids</taxon>
        <taxon>campanulids</taxon>
        <taxon>Escalloniales</taxon>
        <taxon>Escalloniaceae</taxon>
        <taxon>Escallonia</taxon>
    </lineage>
</organism>
<dbReference type="InterPro" id="IPR050905">
    <property type="entry name" value="Plant_NBS-LRR"/>
</dbReference>
<evidence type="ECO:0000256" key="13">
    <source>
        <dbReference type="SAM" id="MobiDB-lite"/>
    </source>
</evidence>
<comment type="caution">
    <text evidence="15">The sequence shown here is derived from an EMBL/GenBank/DDBJ whole genome shotgun (WGS) entry which is preliminary data.</text>
</comment>
<feature type="compositionally biased region" description="Pro residues" evidence="13">
    <location>
        <begin position="36"/>
        <end position="47"/>
    </location>
</feature>
<dbReference type="GO" id="GO:0003723">
    <property type="term" value="F:RNA binding"/>
    <property type="evidence" value="ECO:0007669"/>
    <property type="project" value="UniProtKB-UniRule"/>
</dbReference>
<dbReference type="SUPFAM" id="SSF54928">
    <property type="entry name" value="RNA-binding domain, RBD"/>
    <property type="match status" value="3"/>
</dbReference>
<dbReference type="SUPFAM" id="SSF52058">
    <property type="entry name" value="L domain-like"/>
    <property type="match status" value="1"/>
</dbReference>
<evidence type="ECO:0000259" key="14">
    <source>
        <dbReference type="PROSITE" id="PS50102"/>
    </source>
</evidence>
<evidence type="ECO:0000256" key="12">
    <source>
        <dbReference type="PROSITE-ProRule" id="PRU00176"/>
    </source>
</evidence>
<comment type="similarity">
    <text evidence="2">Belongs to the disease resistance NB-LRR family.</text>
</comment>
<keyword evidence="7" id="KW-0067">ATP-binding</keyword>
<accession>A0AA88RUU4</accession>
<evidence type="ECO:0000313" key="16">
    <source>
        <dbReference type="Proteomes" id="UP001187471"/>
    </source>
</evidence>
<dbReference type="InterPro" id="IPR057135">
    <property type="entry name" value="At4g27190-like_LRR"/>
</dbReference>
<dbReference type="GO" id="GO:0006397">
    <property type="term" value="P:mRNA processing"/>
    <property type="evidence" value="ECO:0007669"/>
    <property type="project" value="UniProtKB-KW"/>
</dbReference>
<dbReference type="Pfam" id="PF23247">
    <property type="entry name" value="LRR_RPS2"/>
    <property type="match status" value="1"/>
</dbReference>
<comment type="similarity">
    <text evidence="11">Belongs to the polyadenylate-binding RBP45 family.</text>
</comment>
<dbReference type="InterPro" id="IPR035979">
    <property type="entry name" value="RBD_domain_sf"/>
</dbReference>
<dbReference type="SMART" id="SM00360">
    <property type="entry name" value="RRM"/>
    <property type="match status" value="3"/>
</dbReference>
<dbReference type="PROSITE" id="PS50102">
    <property type="entry name" value="RRM"/>
    <property type="match status" value="3"/>
</dbReference>
<feature type="compositionally biased region" description="Polar residues" evidence="13">
    <location>
        <begin position="278"/>
        <end position="298"/>
    </location>
</feature>
<feature type="compositionally biased region" description="Low complexity" evidence="13">
    <location>
        <begin position="19"/>
        <end position="35"/>
    </location>
</feature>
<comment type="subcellular location">
    <subcellularLocation>
        <location evidence="1">Nucleus</location>
    </subcellularLocation>
</comment>
<dbReference type="GO" id="GO:0043531">
    <property type="term" value="F:ADP binding"/>
    <property type="evidence" value="ECO:0007669"/>
    <property type="project" value="InterPro"/>
</dbReference>
<keyword evidence="16" id="KW-1185">Reference proteome</keyword>
<evidence type="ECO:0000256" key="6">
    <source>
        <dbReference type="ARBA" id="ARBA00022821"/>
    </source>
</evidence>
<evidence type="ECO:0000256" key="8">
    <source>
        <dbReference type="ARBA" id="ARBA00022884"/>
    </source>
</evidence>
<sequence>MMQQPMNGGMVPQMPPQMAPMSIDQQQQQYQQQYQQPPPTWQMPPPLQQQQQPPQAPPIWAQQPPQAAGIPSPQQQQQLMQAQYAAAASPMSAQTEEIRSLWIGDLQYWMDETYIQNCFVQTGELVAVKIIRNKLTQQPEGYGFLEFRSRAAAERTLQAYNGSLMPNSEQAFRLNWATLGAGERRQDDTPDYCIFVGDLAADVTDYTLQETFKAYFQSVKGAKVVTDKVTGRSRGYGFVRFADEGEQQRAMSEMQGVLCSTRAMRIGPAANKKAVGGQQFQKAPYQSPQGSQGESDPNNTTIFVGGLDPHVAEDALRQIFGQYGELVHVKIPVGKRCGFVQFANRANAEQALSLLNGTQIGGQNVRLSWGRSPSNKQGQPDQTQWNSAYYGYGQGYDAYTYAQPPQDPNAYYGAYSGYGNFQQPQQLAVCGVGKGAVKKSLAGGKEVDMILEIVIAFLSKAGDYLVPPVGRQIRYFHRYRENVEDCGKQVEKLGGMRERVRELVNETKRNGDLVKVDVQKWLTKVDQILLEAEAFEEEIKLNKRCFGMGWCPDWSSRYKLSKEARKKAAVAVELLGDGKMDNVSVPAPPPGLEIFFDRDFVAVESTTATMDRIMQALQDDECDIVGVYGMGGIGKTTFVRELGKKAKENKLFDCVAMAVVSQTPNLRKIQGQVADMLGLRLGEESEFGRAGRIHARLKNEKRVLMILDDVWAKVDLAAIGIPYGSSHKGLKIILTTRRENVCSVMGRRTKKFPLTFLSMEESWNLFRENAGAAIDSSTLNTVAMEVARKCRGLPLALVTVGRALQDKDLREWKTALQQLKKSTPLKVWEVEHDVFSCLKLSYDYLESEEIKQFVLFCCLFPEDHDISVEDLGRFGMGKGLFRDVDTVEEARCQAQAIVKHLKASCLLLDSDKEGCVKMHDTVRDVAISIASRDNGTFLVRAGSGLKDWPKKETFEHYTDISLMTNDIQKLPGWLQCPSLEVLLLGENEGFEEIPNAFFEGMPQLRVLDLSERIGIRSLPLVIASIPSVSQYPRLLTLPPSLKSLGCLQTLHLNNCKLGNVSILGKLKKLEVLSFCGSDIQLLPADIGGLNNLRLLDLSFCQYLQSIPPNVLSQLSQLEELYMGCSFRQWSVEGTGGERSNACLSELRLLHRLVVLCVEIESMSCFPTDLHLHKLLRFEVSIGCDSIKCYPESRSLHLREIKDMLIDEVKVLFKTADEATLFCLMESSMTEVAGTNLNLNMIKTLTLSSCINMLGLACNENSSDLQAVFTALEELHLRHMQSMFVIISIPLLAASFQKLRILNVQGCHQFFWIVDFKLLIRLQNLEEVLIRNCQKVMTVFKLPVVVDDEHVLLFTVRKLALGSLPNLSSIWRNGSSRLVLLNNLKEIDISFCNRLEYVFPYIVAESLLQLEILGIKWCQSLERIVAKAEGSDCIQSAGFPNLKVVKLEACEKLTSLFSVATDEGTMLPKLKSLQLRNVPILDRLCSESFTADMPSLEELVVEQCKKMESFAADPSAYGLQSAPRLIKLQVDGQILDAKAIQDLFKAKV</sequence>
<evidence type="ECO:0000256" key="11">
    <source>
        <dbReference type="ARBA" id="ARBA00061708"/>
    </source>
</evidence>
<dbReference type="PANTHER" id="PTHR33463:SF198">
    <property type="entry name" value="RPP4C3"/>
    <property type="match status" value="1"/>
</dbReference>
<dbReference type="Gene3D" id="3.80.10.10">
    <property type="entry name" value="Ribonuclease Inhibitor"/>
    <property type="match status" value="2"/>
</dbReference>
<dbReference type="Pfam" id="PF00931">
    <property type="entry name" value="NB-ARC"/>
    <property type="match status" value="1"/>
</dbReference>
<dbReference type="Gene3D" id="3.30.70.330">
    <property type="match status" value="3"/>
</dbReference>
<evidence type="ECO:0000256" key="3">
    <source>
        <dbReference type="ARBA" id="ARBA00022614"/>
    </source>
</evidence>
<feature type="compositionally biased region" description="Low complexity" evidence="13">
    <location>
        <begin position="1"/>
        <end position="12"/>
    </location>
</feature>
<keyword evidence="3" id="KW-0433">Leucine-rich repeat</keyword>
<dbReference type="InterPro" id="IPR036388">
    <property type="entry name" value="WH-like_DNA-bd_sf"/>
</dbReference>
<keyword evidence="5" id="KW-0677">Repeat</keyword>
<dbReference type="CDD" id="cd12345">
    <property type="entry name" value="RRM2_SECp43_like"/>
    <property type="match status" value="1"/>
</dbReference>
<dbReference type="FunFam" id="3.30.70.330:FF:000451">
    <property type="entry name" value="Polyadenylate-binding protein RBP45C"/>
    <property type="match status" value="1"/>
</dbReference>
<keyword evidence="6" id="KW-0611">Plant defense</keyword>
<dbReference type="FunFam" id="3.30.70.330:FF:000103">
    <property type="entry name" value="Polyadenylate-binding protein RBP47B"/>
    <property type="match status" value="1"/>
</dbReference>
<comment type="function">
    <text evidence="10">Heterogeneous nuclear ribonucleoprotein (hnRNP)-protein binding the poly(A) tail of mRNA and probably involved in some steps of pre-mRNA maturation.</text>
</comment>
<dbReference type="Pfam" id="PF00076">
    <property type="entry name" value="RRM_1"/>
    <property type="match status" value="3"/>
</dbReference>
<protein>
    <recommendedName>
        <fullName evidence="14">RRM domain-containing protein</fullName>
    </recommendedName>
</protein>
<gene>
    <name evidence="15" type="ORF">RJ640_004684</name>
</gene>
<dbReference type="PRINTS" id="PR00364">
    <property type="entry name" value="DISEASERSIST"/>
</dbReference>
<dbReference type="GO" id="GO:0006952">
    <property type="term" value="P:defense response"/>
    <property type="evidence" value="ECO:0007669"/>
    <property type="project" value="UniProtKB-KW"/>
</dbReference>
<proteinExistence type="inferred from homology"/>
<dbReference type="InterPro" id="IPR000504">
    <property type="entry name" value="RRM_dom"/>
</dbReference>
<dbReference type="Gene3D" id="3.40.50.300">
    <property type="entry name" value="P-loop containing nucleotide triphosphate hydrolases"/>
    <property type="match status" value="1"/>
</dbReference>
<feature type="domain" description="RRM" evidence="14">
    <location>
        <begin position="192"/>
        <end position="271"/>
    </location>
</feature>
<name>A0AA88RUU4_9ASTE</name>
<feature type="domain" description="RRM" evidence="14">
    <location>
        <begin position="300"/>
        <end position="372"/>
    </location>
</feature>
<feature type="region of interest" description="Disordered" evidence="13">
    <location>
        <begin position="277"/>
        <end position="298"/>
    </location>
</feature>
<keyword evidence="7" id="KW-0547">Nucleotide-binding</keyword>
<keyword evidence="4" id="KW-0507">mRNA processing</keyword>
<dbReference type="FunFam" id="3.30.70.330:FF:000236">
    <property type="entry name" value="Polyadenylate-binding protein RBP45C"/>
    <property type="match status" value="1"/>
</dbReference>
<dbReference type="EMBL" id="JAVXUO010000676">
    <property type="protein sequence ID" value="KAK2990006.1"/>
    <property type="molecule type" value="Genomic_DNA"/>
</dbReference>
<dbReference type="InterPro" id="IPR032675">
    <property type="entry name" value="LRR_dom_sf"/>
</dbReference>
<dbReference type="GO" id="GO:0005634">
    <property type="term" value="C:nucleus"/>
    <property type="evidence" value="ECO:0007669"/>
    <property type="project" value="UniProtKB-SubCell"/>
</dbReference>
<evidence type="ECO:0000256" key="5">
    <source>
        <dbReference type="ARBA" id="ARBA00022737"/>
    </source>
</evidence>
<dbReference type="SUPFAM" id="SSF52540">
    <property type="entry name" value="P-loop containing nucleoside triphosphate hydrolases"/>
    <property type="match status" value="1"/>
</dbReference>
<dbReference type="InterPro" id="IPR012677">
    <property type="entry name" value="Nucleotide-bd_a/b_plait_sf"/>
</dbReference>
<dbReference type="PANTHER" id="PTHR33463">
    <property type="entry name" value="NB-ARC DOMAIN-CONTAINING PROTEIN-RELATED"/>
    <property type="match status" value="1"/>
</dbReference>
<dbReference type="CDD" id="cd12344">
    <property type="entry name" value="RRM1_SECp43_like"/>
    <property type="match status" value="1"/>
</dbReference>
<dbReference type="GO" id="GO:0005524">
    <property type="term" value="F:ATP binding"/>
    <property type="evidence" value="ECO:0007669"/>
    <property type="project" value="UniProtKB-KW"/>
</dbReference>
<dbReference type="InterPro" id="IPR002182">
    <property type="entry name" value="NB-ARC"/>
</dbReference>
<reference evidence="15" key="1">
    <citation type="submission" date="2022-12" db="EMBL/GenBank/DDBJ databases">
        <title>Draft genome assemblies for two species of Escallonia (Escalloniales).</title>
        <authorList>
            <person name="Chanderbali A."/>
            <person name="Dervinis C."/>
            <person name="Anghel I."/>
            <person name="Soltis D."/>
            <person name="Soltis P."/>
            <person name="Zapata F."/>
        </authorList>
    </citation>
    <scope>NUCLEOTIDE SEQUENCE</scope>
    <source>
        <strain evidence="15">UCBG92.1500</strain>
        <tissue evidence="15">Leaf</tissue>
    </source>
</reference>
<evidence type="ECO:0000256" key="10">
    <source>
        <dbReference type="ARBA" id="ARBA00057395"/>
    </source>
</evidence>
<keyword evidence="8 12" id="KW-0694">RNA-binding</keyword>
<evidence type="ECO:0000256" key="7">
    <source>
        <dbReference type="ARBA" id="ARBA00022840"/>
    </source>
</evidence>
<keyword evidence="9" id="KW-0539">Nucleus</keyword>
<feature type="region of interest" description="Disordered" evidence="13">
    <location>
        <begin position="1"/>
        <end position="72"/>
    </location>
</feature>
<evidence type="ECO:0000256" key="9">
    <source>
        <dbReference type="ARBA" id="ARBA00023242"/>
    </source>
</evidence>
<dbReference type="InterPro" id="IPR042197">
    <property type="entry name" value="Apaf_helical"/>
</dbReference>
<dbReference type="InterPro" id="IPR027417">
    <property type="entry name" value="P-loop_NTPase"/>
</dbReference>
<evidence type="ECO:0000256" key="1">
    <source>
        <dbReference type="ARBA" id="ARBA00004123"/>
    </source>
</evidence>
<dbReference type="FunFam" id="3.40.50.300:FF:001091">
    <property type="entry name" value="Probable disease resistance protein At1g61300"/>
    <property type="match status" value="1"/>
</dbReference>
<evidence type="ECO:0000256" key="2">
    <source>
        <dbReference type="ARBA" id="ARBA00008894"/>
    </source>
</evidence>
<feature type="compositionally biased region" description="Low complexity" evidence="13">
    <location>
        <begin position="48"/>
        <end position="72"/>
    </location>
</feature>